<dbReference type="EMBL" id="JAIVGD010000015">
    <property type="protein sequence ID" value="KAH0757377.1"/>
    <property type="molecule type" value="Genomic_DNA"/>
</dbReference>
<protein>
    <submittedName>
        <fullName evidence="1">Uncharacterized protein</fullName>
    </submittedName>
</protein>
<accession>A0ABQ7UZW5</accession>
<dbReference type="PANTHER" id="PTHR15140:SF33">
    <property type="entry name" value="LATE BLIGHT RESISTANCE PROTEIN HOMOLOG R1A-3 ISOFORM X1"/>
    <property type="match status" value="1"/>
</dbReference>
<sequence length="275" mass="31716">MPPYLIHEVVTLPEEIWQMSQLRHLYARGIYLSSPGDKVLGNLQSVSGLSPCCCTKEIFEGIKKVKKLTIRGSKEEYPTDLKWIDNLKYLQHLESLSIETTELLHTINRGGFFSLTGPDSFPQKLKKLKLSYTCLPWEYMSIISKLPELEVLQLKSDAFLGDEWKATDQIGFQKLRFLLLDDLNLEKWTTTTVSHDHFPSLERVIITDCKFLKEIPQGFADSKKLELIELNKCDPSLAAFAEEIQEKHKELGRNKLKVTASNSVSWKERWNLLMK</sequence>
<dbReference type="Proteomes" id="UP000826656">
    <property type="component" value="Unassembled WGS sequence"/>
</dbReference>
<evidence type="ECO:0000313" key="2">
    <source>
        <dbReference type="Proteomes" id="UP000826656"/>
    </source>
</evidence>
<dbReference type="Gene3D" id="3.80.10.10">
    <property type="entry name" value="Ribonuclease Inhibitor"/>
    <property type="match status" value="1"/>
</dbReference>
<gene>
    <name evidence="1" type="ORF">KY290_020870</name>
</gene>
<organism evidence="1 2">
    <name type="scientific">Solanum tuberosum</name>
    <name type="common">Potato</name>
    <dbReference type="NCBI Taxonomy" id="4113"/>
    <lineage>
        <taxon>Eukaryota</taxon>
        <taxon>Viridiplantae</taxon>
        <taxon>Streptophyta</taxon>
        <taxon>Embryophyta</taxon>
        <taxon>Tracheophyta</taxon>
        <taxon>Spermatophyta</taxon>
        <taxon>Magnoliopsida</taxon>
        <taxon>eudicotyledons</taxon>
        <taxon>Gunneridae</taxon>
        <taxon>Pentapetalae</taxon>
        <taxon>asterids</taxon>
        <taxon>lamiids</taxon>
        <taxon>Solanales</taxon>
        <taxon>Solanaceae</taxon>
        <taxon>Solanoideae</taxon>
        <taxon>Solaneae</taxon>
        <taxon>Solanum</taxon>
    </lineage>
</organism>
<evidence type="ECO:0000313" key="1">
    <source>
        <dbReference type="EMBL" id="KAH0757377.1"/>
    </source>
</evidence>
<keyword evidence="2" id="KW-1185">Reference proteome</keyword>
<dbReference type="SUPFAM" id="SSF52058">
    <property type="entry name" value="L domain-like"/>
    <property type="match status" value="1"/>
</dbReference>
<proteinExistence type="predicted"/>
<reference evidence="1 2" key="1">
    <citation type="journal article" date="2021" name="bioRxiv">
        <title>Chromosome-scale and haplotype-resolved genome assembly of a tetraploid potato cultivar.</title>
        <authorList>
            <person name="Sun H."/>
            <person name="Jiao W.-B."/>
            <person name="Krause K."/>
            <person name="Campoy J.A."/>
            <person name="Goel M."/>
            <person name="Folz-Donahue K."/>
            <person name="Kukat C."/>
            <person name="Huettel B."/>
            <person name="Schneeberger K."/>
        </authorList>
    </citation>
    <scope>NUCLEOTIDE SEQUENCE [LARGE SCALE GENOMIC DNA]</scope>
    <source>
        <strain evidence="1">SolTubOtavaFocal</strain>
        <tissue evidence="1">Leaves</tissue>
    </source>
</reference>
<comment type="caution">
    <text evidence="1">The sequence shown here is derived from an EMBL/GenBank/DDBJ whole genome shotgun (WGS) entry which is preliminary data.</text>
</comment>
<name>A0ABQ7UZW5_SOLTU</name>
<dbReference type="PANTHER" id="PTHR15140">
    <property type="entry name" value="TUBULIN-SPECIFIC CHAPERONE E"/>
    <property type="match status" value="1"/>
</dbReference>
<dbReference type="InterPro" id="IPR032675">
    <property type="entry name" value="LRR_dom_sf"/>
</dbReference>